<evidence type="ECO:0000256" key="4">
    <source>
        <dbReference type="ARBA" id="ARBA00022679"/>
    </source>
</evidence>
<dbReference type="InterPro" id="IPR036890">
    <property type="entry name" value="HATPase_C_sf"/>
</dbReference>
<keyword evidence="11" id="KW-1185">Reference proteome</keyword>
<protein>
    <recommendedName>
        <fullName evidence="9">HAMP domain-containing protein</fullName>
    </recommendedName>
</protein>
<evidence type="ECO:0000313" key="10">
    <source>
        <dbReference type="EMBL" id="BBH23956.1"/>
    </source>
</evidence>
<dbReference type="SUPFAM" id="SSF55874">
    <property type="entry name" value="ATPase domain of HSP90 chaperone/DNA topoisomerase II/histidine kinase"/>
    <property type="match status" value="1"/>
</dbReference>
<dbReference type="GO" id="GO:0016301">
    <property type="term" value="F:kinase activity"/>
    <property type="evidence" value="ECO:0007669"/>
    <property type="project" value="UniProtKB-KW"/>
</dbReference>
<dbReference type="Gene3D" id="3.60.40.10">
    <property type="entry name" value="PPM-type phosphatase domain"/>
    <property type="match status" value="1"/>
</dbReference>
<keyword evidence="2" id="KW-1003">Cell membrane</keyword>
<feature type="transmembrane region" description="Helical" evidence="8">
    <location>
        <begin position="186"/>
        <end position="208"/>
    </location>
</feature>
<evidence type="ECO:0000313" key="11">
    <source>
        <dbReference type="Proteomes" id="UP000275368"/>
    </source>
</evidence>
<feature type="transmembrane region" description="Helical" evidence="8">
    <location>
        <begin position="73"/>
        <end position="94"/>
    </location>
</feature>
<keyword evidence="8" id="KW-0812">Transmembrane</keyword>
<dbReference type="GO" id="GO:0016791">
    <property type="term" value="F:phosphatase activity"/>
    <property type="evidence" value="ECO:0007669"/>
    <property type="project" value="TreeGrafter"/>
</dbReference>
<dbReference type="GO" id="GO:0007165">
    <property type="term" value="P:signal transduction"/>
    <property type="evidence" value="ECO:0007669"/>
    <property type="project" value="InterPro"/>
</dbReference>
<dbReference type="Gene3D" id="3.30.565.10">
    <property type="entry name" value="Histidine kinase-like ATPase, C-terminal domain"/>
    <property type="match status" value="1"/>
</dbReference>
<evidence type="ECO:0000256" key="6">
    <source>
        <dbReference type="ARBA" id="ARBA00022801"/>
    </source>
</evidence>
<dbReference type="InterPro" id="IPR052016">
    <property type="entry name" value="Bact_Sigma-Reg"/>
</dbReference>
<keyword evidence="6" id="KW-0378">Hydrolase</keyword>
<dbReference type="PANTHER" id="PTHR43156:SF2">
    <property type="entry name" value="STAGE II SPORULATION PROTEIN E"/>
    <property type="match status" value="1"/>
</dbReference>
<dbReference type="PANTHER" id="PTHR43156">
    <property type="entry name" value="STAGE II SPORULATION PROTEIN E-RELATED"/>
    <property type="match status" value="1"/>
</dbReference>
<dbReference type="GO" id="GO:0005886">
    <property type="term" value="C:plasma membrane"/>
    <property type="evidence" value="ECO:0007669"/>
    <property type="project" value="UniProtKB-SubCell"/>
</dbReference>
<dbReference type="Pfam" id="PF13581">
    <property type="entry name" value="HATPase_c_2"/>
    <property type="match status" value="1"/>
</dbReference>
<evidence type="ECO:0000256" key="5">
    <source>
        <dbReference type="ARBA" id="ARBA00022777"/>
    </source>
</evidence>
<keyword evidence="5" id="KW-0418">Kinase</keyword>
<dbReference type="Proteomes" id="UP000275368">
    <property type="component" value="Chromosome"/>
</dbReference>
<evidence type="ECO:0000259" key="9">
    <source>
        <dbReference type="PROSITE" id="PS50885"/>
    </source>
</evidence>
<keyword evidence="3" id="KW-0597">Phosphoprotein</keyword>
<dbReference type="SUPFAM" id="SSF81606">
    <property type="entry name" value="PP2C-like"/>
    <property type="match status" value="1"/>
</dbReference>
<name>A0A3G9IZG1_9BACL</name>
<keyword evidence="8" id="KW-1133">Transmembrane helix</keyword>
<evidence type="ECO:0000256" key="3">
    <source>
        <dbReference type="ARBA" id="ARBA00022553"/>
    </source>
</evidence>
<organism evidence="10 11">
    <name type="scientific">Paenibacillus baekrokdamisoli</name>
    <dbReference type="NCBI Taxonomy" id="1712516"/>
    <lineage>
        <taxon>Bacteria</taxon>
        <taxon>Bacillati</taxon>
        <taxon>Bacillota</taxon>
        <taxon>Bacilli</taxon>
        <taxon>Bacillales</taxon>
        <taxon>Paenibacillaceae</taxon>
        <taxon>Paenibacillus</taxon>
    </lineage>
</organism>
<dbReference type="CDD" id="cd16936">
    <property type="entry name" value="HATPase_RsbW-like"/>
    <property type="match status" value="1"/>
</dbReference>
<feature type="transmembrane region" description="Helical" evidence="8">
    <location>
        <begin position="155"/>
        <end position="174"/>
    </location>
</feature>
<evidence type="ECO:0000256" key="8">
    <source>
        <dbReference type="SAM" id="Phobius"/>
    </source>
</evidence>
<proteinExistence type="predicted"/>
<accession>A0A3G9IZG1</accession>
<feature type="domain" description="HAMP" evidence="9">
    <location>
        <begin position="231"/>
        <end position="262"/>
    </location>
</feature>
<keyword evidence="7 8" id="KW-0472">Membrane</keyword>
<dbReference type="PROSITE" id="PS50885">
    <property type="entry name" value="HAMP"/>
    <property type="match status" value="1"/>
</dbReference>
<gene>
    <name evidence="10" type="ORF">Back11_53010</name>
</gene>
<dbReference type="KEGG" id="pbk:Back11_53010"/>
<evidence type="ECO:0000256" key="7">
    <source>
        <dbReference type="ARBA" id="ARBA00023136"/>
    </source>
</evidence>
<dbReference type="AlphaFoldDB" id="A0A3G9IZG1"/>
<dbReference type="InterPro" id="IPR003660">
    <property type="entry name" value="HAMP_dom"/>
</dbReference>
<dbReference type="InterPro" id="IPR003594">
    <property type="entry name" value="HATPase_dom"/>
</dbReference>
<dbReference type="SMART" id="SM00331">
    <property type="entry name" value="PP2C_SIG"/>
    <property type="match status" value="1"/>
</dbReference>
<sequence>MRLEHVYIADFTFQDVLTFRFPAIILGSVLLLLMLLLFSYWRLDPVRTLLKNGQSEGDSYIALKRIFRLPYELLIVLLTLGFLLSIGVHFMDVWKAEPRDWPLLLGTVAGEQSAILSVAIFVFISVRWLFRPLILQLKPLAGDFSKRASIAQPLLVTYAGTFLAAILNLFELAILETDQNRTINPYKFASIAGFYFIMGFCLFFYVTLQFRHELRGLIRNIHSLVGTRKQLSGTMPVISHDEVGELAVALNELQGRVNRDYESFEKELKLAYNVQQKLLPPGDLTIGSYRITARCQPYREVGGDFFDVVSLSPSRFAVMIGDVSGKGMPAALLMSAQLLLFRSEIRRNGSPGEVLARMNRQLCEAMGEEGSVSIGVGVIDLSADTVLYASAGHLSPYIVTKNGSFTAVDCSSLPIGFDAEAQYEEKCLQLASGDRFVLYTDGLIEAEDDSGRMYSFEGLEAELATWEETVDMAQLVDDWLLRMDERCGPGNDDRTVVILELAGEYRSAMSKLDVAVSTSEQPHAAAFFQNQFMSREWTFRSKLGEERQVALQLGRWIEEKWPESTVRDDVQSAVAEAMINAIEHGNKLQPNSYVTVLAQIGSMLSVCKIYDEGGGYFPRVSRDEDEMLKKLESDDPRGWGLVMIDSLADYWATGRDDRGFYTELYFMRKTKSFEDE</sequence>
<dbReference type="Pfam" id="PF07228">
    <property type="entry name" value="SpoIIE"/>
    <property type="match status" value="1"/>
</dbReference>
<dbReference type="EMBL" id="AP019308">
    <property type="protein sequence ID" value="BBH23956.1"/>
    <property type="molecule type" value="Genomic_DNA"/>
</dbReference>
<dbReference type="InterPro" id="IPR036457">
    <property type="entry name" value="PPM-type-like_dom_sf"/>
</dbReference>
<comment type="subcellular location">
    <subcellularLocation>
        <location evidence="1">Cell membrane</location>
        <topology evidence="1">Multi-pass membrane protein</topology>
    </subcellularLocation>
</comment>
<evidence type="ECO:0000256" key="2">
    <source>
        <dbReference type="ARBA" id="ARBA00022475"/>
    </source>
</evidence>
<dbReference type="InterPro" id="IPR001932">
    <property type="entry name" value="PPM-type_phosphatase-like_dom"/>
</dbReference>
<reference evidence="10 11" key="1">
    <citation type="submission" date="2018-11" db="EMBL/GenBank/DDBJ databases">
        <title>Complete genome sequence of Paenibacillus baekrokdamisoli strain KCTC 33723.</title>
        <authorList>
            <person name="Kang S.W."/>
            <person name="Lee K.C."/>
            <person name="Kim K.K."/>
            <person name="Kim J.S."/>
            <person name="Kim D.S."/>
            <person name="Ko S.H."/>
            <person name="Yang S.H."/>
            <person name="Lee J.S."/>
        </authorList>
    </citation>
    <scope>NUCLEOTIDE SEQUENCE [LARGE SCALE GENOMIC DNA]</scope>
    <source>
        <strain evidence="10 11">KCTC 33723</strain>
    </source>
</reference>
<keyword evidence="4" id="KW-0808">Transferase</keyword>
<feature type="transmembrane region" description="Helical" evidence="8">
    <location>
        <begin position="20"/>
        <end position="41"/>
    </location>
</feature>
<evidence type="ECO:0000256" key="1">
    <source>
        <dbReference type="ARBA" id="ARBA00004651"/>
    </source>
</evidence>